<name>A0ABP7UJT0_9ACTN</name>
<keyword evidence="2" id="KW-0238">DNA-binding</keyword>
<evidence type="ECO:0000256" key="3">
    <source>
        <dbReference type="ARBA" id="ARBA00023163"/>
    </source>
</evidence>
<evidence type="ECO:0000256" key="2">
    <source>
        <dbReference type="ARBA" id="ARBA00023125"/>
    </source>
</evidence>
<dbReference type="PANTHER" id="PTHR44846">
    <property type="entry name" value="MANNOSYL-D-GLYCERATE TRANSPORT/METABOLISM SYSTEM REPRESSOR MNGR-RELATED"/>
    <property type="match status" value="1"/>
</dbReference>
<evidence type="ECO:0000259" key="4">
    <source>
        <dbReference type="PROSITE" id="PS50949"/>
    </source>
</evidence>
<gene>
    <name evidence="5" type="ORF">GCM10022233_12850</name>
</gene>
<sequence length="281" mass="32286">MTDGRYPMNNKLPAQRDLADEFGVSRDTVQRVLRELVSEGWIETRQGSGTKVIRNQRIDSPTSVKWPDRKVTLGRLIEQAFERREVTLDVFTLTAESLDAHIRVQAERIQVKEIAPKRIALRMLLPEESLDFPYLKPENPEYDQLLKARFLDIARRHTDSLRAVMRQLESEKLVPSVDFQIRRTKLLPTFKLYLVNQEEALFGLYGIYKRPIELDDGQEIMAMDVVGLGATLTHHVKDADQHSPGTEFVDDKQGWFDSAWELVSAPDEWPAERHGAGAPPR</sequence>
<evidence type="ECO:0000256" key="1">
    <source>
        <dbReference type="ARBA" id="ARBA00023015"/>
    </source>
</evidence>
<dbReference type="Gene3D" id="1.10.10.10">
    <property type="entry name" value="Winged helix-like DNA-binding domain superfamily/Winged helix DNA-binding domain"/>
    <property type="match status" value="1"/>
</dbReference>
<dbReference type="PANTHER" id="PTHR44846:SF1">
    <property type="entry name" value="MANNOSYL-D-GLYCERATE TRANSPORT_METABOLISM SYSTEM REPRESSOR MNGR-RELATED"/>
    <property type="match status" value="1"/>
</dbReference>
<dbReference type="EMBL" id="BAAAZY010000005">
    <property type="protein sequence ID" value="GAA4044807.1"/>
    <property type="molecule type" value="Genomic_DNA"/>
</dbReference>
<protein>
    <recommendedName>
        <fullName evidence="4">HTH gntR-type domain-containing protein</fullName>
    </recommendedName>
</protein>
<dbReference type="InterPro" id="IPR050679">
    <property type="entry name" value="Bact_HTH_transcr_reg"/>
</dbReference>
<dbReference type="SUPFAM" id="SSF46785">
    <property type="entry name" value="Winged helix' DNA-binding domain"/>
    <property type="match status" value="1"/>
</dbReference>
<accession>A0ABP7UJT0</accession>
<dbReference type="Proteomes" id="UP001499984">
    <property type="component" value="Unassembled WGS sequence"/>
</dbReference>
<reference evidence="6" key="1">
    <citation type="journal article" date="2019" name="Int. J. Syst. Evol. Microbiol.">
        <title>The Global Catalogue of Microorganisms (GCM) 10K type strain sequencing project: providing services to taxonomists for standard genome sequencing and annotation.</title>
        <authorList>
            <consortium name="The Broad Institute Genomics Platform"/>
            <consortium name="The Broad Institute Genome Sequencing Center for Infectious Disease"/>
            <person name="Wu L."/>
            <person name="Ma J."/>
        </authorList>
    </citation>
    <scope>NUCLEOTIDE SEQUENCE [LARGE SCALE GENOMIC DNA]</scope>
    <source>
        <strain evidence="6">JCM 16925</strain>
    </source>
</reference>
<comment type="caution">
    <text evidence="5">The sequence shown here is derived from an EMBL/GenBank/DDBJ whole genome shotgun (WGS) entry which is preliminary data.</text>
</comment>
<organism evidence="5 6">
    <name type="scientific">Streptomyces shaanxiensis</name>
    <dbReference type="NCBI Taxonomy" id="653357"/>
    <lineage>
        <taxon>Bacteria</taxon>
        <taxon>Bacillati</taxon>
        <taxon>Actinomycetota</taxon>
        <taxon>Actinomycetes</taxon>
        <taxon>Kitasatosporales</taxon>
        <taxon>Streptomycetaceae</taxon>
        <taxon>Streptomyces</taxon>
    </lineage>
</organism>
<dbReference type="PRINTS" id="PR00035">
    <property type="entry name" value="HTHGNTR"/>
</dbReference>
<keyword evidence="1" id="KW-0805">Transcription regulation</keyword>
<dbReference type="CDD" id="cd07377">
    <property type="entry name" value="WHTH_GntR"/>
    <property type="match status" value="1"/>
</dbReference>
<proteinExistence type="predicted"/>
<dbReference type="Pfam" id="PF00392">
    <property type="entry name" value="GntR"/>
    <property type="match status" value="1"/>
</dbReference>
<evidence type="ECO:0000313" key="6">
    <source>
        <dbReference type="Proteomes" id="UP001499984"/>
    </source>
</evidence>
<feature type="domain" description="HTH gntR-type" evidence="4">
    <location>
        <begin position="1"/>
        <end position="55"/>
    </location>
</feature>
<keyword evidence="3" id="KW-0804">Transcription</keyword>
<keyword evidence="6" id="KW-1185">Reference proteome</keyword>
<dbReference type="PROSITE" id="PS50949">
    <property type="entry name" value="HTH_GNTR"/>
    <property type="match status" value="1"/>
</dbReference>
<evidence type="ECO:0000313" key="5">
    <source>
        <dbReference type="EMBL" id="GAA4044807.1"/>
    </source>
</evidence>
<dbReference type="InterPro" id="IPR036388">
    <property type="entry name" value="WH-like_DNA-bd_sf"/>
</dbReference>
<dbReference type="InterPro" id="IPR036390">
    <property type="entry name" value="WH_DNA-bd_sf"/>
</dbReference>
<dbReference type="SMART" id="SM00345">
    <property type="entry name" value="HTH_GNTR"/>
    <property type="match status" value="1"/>
</dbReference>
<dbReference type="InterPro" id="IPR000524">
    <property type="entry name" value="Tscrpt_reg_HTH_GntR"/>
</dbReference>